<dbReference type="RefSeq" id="WP_268186742.1">
    <property type="nucleotide sequence ID" value="NZ_CP113361.1"/>
</dbReference>
<feature type="region of interest" description="Disordered" evidence="5">
    <location>
        <begin position="1"/>
        <end position="29"/>
    </location>
</feature>
<dbReference type="InterPro" id="IPR035965">
    <property type="entry name" value="PAS-like_dom_sf"/>
</dbReference>
<organism evidence="7 8">
    <name type="scientific">Methanogenium organophilum</name>
    <dbReference type="NCBI Taxonomy" id="2199"/>
    <lineage>
        <taxon>Archaea</taxon>
        <taxon>Methanobacteriati</taxon>
        <taxon>Methanobacteriota</taxon>
        <taxon>Stenosarchaea group</taxon>
        <taxon>Methanomicrobia</taxon>
        <taxon>Methanomicrobiales</taxon>
        <taxon>Methanomicrobiaceae</taxon>
        <taxon>Methanogenium</taxon>
    </lineage>
</organism>
<sequence>MADERKRPGRKALFTGVQKAETRHEDKTEKLTAEDIRESLSVALESIIVNPKSGSISPETLDNSLEGVVSSINSALDAVRKAADTELLAAETKSRDLSEISAEQEQKIAALMADLESQQRITRSLTEELKEITLTETNQWEAEKERLLAENKTKDDEIRRQGELISKLGEETATLRKEAAEAAVPDADEDLLMRFKDLETAYTNLSRQYEEEIEQNALDLKVKEDEIIGQRQRISAVTEEAEALNRALAEARRTQNDAAREKQLEELTAQYADLKSEYVAVTERLEADTRAKEDEIIHLRDENKAHAEEIRVLRERASEVPEALVAENDADLPQRFEELTKQHADITAQYNTHKELTEAERVRLKEKLVAAQHARDTAKSDASRLNMKIYTLDAGKKELEKKMVAQAQAAASQYDETVRALRQKEQEMQALIMNNPIPVLITDSSFAITGANPAYEELSGIRLPKLRKMNLRDFTLIDQKGEGIGKTVQENIRSSSEIEIRLPAGVYTLEQHGIPVMGENGSVSSVYIYYNDITQKRREAEEIRERMAENEELRKRSELMIEENPMPILYMDSNFTIQVTNEAYVTMSGIPRKKLIGMNARDFTIQNQEGDGLGQIIRQKKTCYGVVDVALPTGTQTLEQYGIPVFGPAGELSNIFVVYNNISDVRKKEAEIAQIMAQVREEAETLEESAGQLTARMEELASGNLMAETPISDSDPLKILKEHYNTSVRAIRSITENVAETIETIRHTAKELTESSDEISNANVKMATDTQTITDDMSVLQREIEAVSYEVANLSASIQEIASTSQEVMRQAELSSEEGAKGAEIGKDASEKMALVGEISQESVQHITELNDQMQKIGKIVRIIAGIADQTNLLAINAAIEAARAGEHGRGFSVVAGEIRNLAVESKEASASIEELILSIQNESEQTAESMRTADVEIQNGITSVNASIDAINTIVEVINLSAQGVVEITHATEDQANATNRLMEKVELASQMARKTMHNNEDMAALAEELSASAEEVGSVVHELDTMAKQLHSQIERFSI</sequence>
<proteinExistence type="inferred from homology"/>
<feature type="compositionally biased region" description="Basic and acidic residues" evidence="5">
    <location>
        <begin position="20"/>
        <end position="29"/>
    </location>
</feature>
<evidence type="ECO:0000259" key="6">
    <source>
        <dbReference type="PROSITE" id="PS50111"/>
    </source>
</evidence>
<evidence type="ECO:0000256" key="4">
    <source>
        <dbReference type="SAM" id="Coils"/>
    </source>
</evidence>
<evidence type="ECO:0000256" key="3">
    <source>
        <dbReference type="PROSITE-ProRule" id="PRU00284"/>
    </source>
</evidence>
<dbReference type="CDD" id="cd11386">
    <property type="entry name" value="MCP_signal"/>
    <property type="match status" value="1"/>
</dbReference>
<gene>
    <name evidence="7" type="ORF">OU421_01140</name>
</gene>
<dbReference type="GeneID" id="76833664"/>
<evidence type="ECO:0000313" key="7">
    <source>
        <dbReference type="EMBL" id="WAI01506.1"/>
    </source>
</evidence>
<comment type="similarity">
    <text evidence="2">Belongs to the methyl-accepting chemotaxis (MCP) protein family.</text>
</comment>
<dbReference type="InterPro" id="IPR000014">
    <property type="entry name" value="PAS"/>
</dbReference>
<dbReference type="PANTHER" id="PTHR32089">
    <property type="entry name" value="METHYL-ACCEPTING CHEMOTAXIS PROTEIN MCPB"/>
    <property type="match status" value="1"/>
</dbReference>
<dbReference type="EMBL" id="CP113361">
    <property type="protein sequence ID" value="WAI01506.1"/>
    <property type="molecule type" value="Genomic_DNA"/>
</dbReference>
<dbReference type="GO" id="GO:0007165">
    <property type="term" value="P:signal transduction"/>
    <property type="evidence" value="ECO:0007669"/>
    <property type="project" value="UniProtKB-KW"/>
</dbReference>
<feature type="coiled-coil region" evidence="4">
    <location>
        <begin position="530"/>
        <end position="560"/>
    </location>
</feature>
<feature type="coiled-coil region" evidence="4">
    <location>
        <begin position="195"/>
        <end position="316"/>
    </location>
</feature>
<dbReference type="SUPFAM" id="SSF55785">
    <property type="entry name" value="PYP-like sensor domain (PAS domain)"/>
    <property type="match status" value="2"/>
</dbReference>
<dbReference type="InterPro" id="IPR013767">
    <property type="entry name" value="PAS_fold"/>
</dbReference>
<dbReference type="PANTHER" id="PTHR32089:SF112">
    <property type="entry name" value="LYSOZYME-LIKE PROTEIN-RELATED"/>
    <property type="match status" value="1"/>
</dbReference>
<dbReference type="PROSITE" id="PS50111">
    <property type="entry name" value="CHEMOTAXIS_TRANSDUC_2"/>
    <property type="match status" value="1"/>
</dbReference>
<feature type="coiled-coil region" evidence="4">
    <location>
        <begin position="101"/>
        <end position="157"/>
    </location>
</feature>
<dbReference type="Gene3D" id="3.30.450.20">
    <property type="entry name" value="PAS domain"/>
    <property type="match status" value="2"/>
</dbReference>
<name>A0A9X9S4R4_METOG</name>
<dbReference type="Pfam" id="PF00989">
    <property type="entry name" value="PAS"/>
    <property type="match status" value="1"/>
</dbReference>
<feature type="domain" description="Methyl-accepting transducer" evidence="6">
    <location>
        <begin position="755"/>
        <end position="991"/>
    </location>
</feature>
<dbReference type="InterPro" id="IPR004089">
    <property type="entry name" value="MCPsignal_dom"/>
</dbReference>
<dbReference type="KEGG" id="mou:OU421_01140"/>
<dbReference type="Gene3D" id="1.10.287.950">
    <property type="entry name" value="Methyl-accepting chemotaxis protein"/>
    <property type="match status" value="1"/>
</dbReference>
<dbReference type="SMART" id="SM00091">
    <property type="entry name" value="PAS"/>
    <property type="match status" value="2"/>
</dbReference>
<evidence type="ECO:0000256" key="5">
    <source>
        <dbReference type="SAM" id="MobiDB-lite"/>
    </source>
</evidence>
<evidence type="ECO:0000313" key="8">
    <source>
        <dbReference type="Proteomes" id="UP001163096"/>
    </source>
</evidence>
<evidence type="ECO:0000256" key="1">
    <source>
        <dbReference type="ARBA" id="ARBA00023224"/>
    </source>
</evidence>
<keyword evidence="4" id="KW-0175">Coiled coil</keyword>
<evidence type="ECO:0000256" key="2">
    <source>
        <dbReference type="ARBA" id="ARBA00029447"/>
    </source>
</evidence>
<dbReference type="AlphaFoldDB" id="A0A9X9S4R4"/>
<reference evidence="7" key="1">
    <citation type="submission" date="2022-11" db="EMBL/GenBank/DDBJ databases">
        <title>Complete genome sequence of Methanogenium organophilum DSM 3596.</title>
        <authorList>
            <person name="Chen S.-C."/>
            <person name="Lai S.-J."/>
            <person name="You Y.-T."/>
        </authorList>
    </citation>
    <scope>NUCLEOTIDE SEQUENCE</scope>
    <source>
        <strain evidence="7">DSM 3596</strain>
    </source>
</reference>
<protein>
    <submittedName>
        <fullName evidence="7">Methyl-accepting chemotaxis protein</fullName>
    </submittedName>
</protein>
<dbReference type="Proteomes" id="UP001163096">
    <property type="component" value="Chromosome"/>
</dbReference>
<keyword evidence="1 3" id="KW-0807">Transducer</keyword>
<feature type="coiled-coil region" evidence="4">
    <location>
        <begin position="404"/>
        <end position="434"/>
    </location>
</feature>
<dbReference type="SUPFAM" id="SSF58104">
    <property type="entry name" value="Methyl-accepting chemotaxis protein (MCP) signaling domain"/>
    <property type="match status" value="1"/>
</dbReference>
<dbReference type="GO" id="GO:0006355">
    <property type="term" value="P:regulation of DNA-templated transcription"/>
    <property type="evidence" value="ECO:0007669"/>
    <property type="project" value="InterPro"/>
</dbReference>
<dbReference type="Pfam" id="PF00015">
    <property type="entry name" value="MCPsignal"/>
    <property type="match status" value="1"/>
</dbReference>
<dbReference type="SMART" id="SM00283">
    <property type="entry name" value="MA"/>
    <property type="match status" value="1"/>
</dbReference>
<accession>A0A9X9S4R4</accession>
<feature type="coiled-coil region" evidence="4">
    <location>
        <begin position="665"/>
        <end position="696"/>
    </location>
</feature>
<dbReference type="GO" id="GO:0016020">
    <property type="term" value="C:membrane"/>
    <property type="evidence" value="ECO:0007669"/>
    <property type="project" value="InterPro"/>
</dbReference>
<keyword evidence="8" id="KW-1185">Reference proteome</keyword>